<gene>
    <name evidence="4" type="ORF">GCM10011534_15150</name>
</gene>
<dbReference type="RefSeq" id="WP_028286330.1">
    <property type="nucleotide sequence ID" value="NZ_BMLF01000001.1"/>
</dbReference>
<proteinExistence type="predicted"/>
<evidence type="ECO:0000259" key="3">
    <source>
        <dbReference type="Pfam" id="PF01471"/>
    </source>
</evidence>
<dbReference type="Proteomes" id="UP000649829">
    <property type="component" value="Unassembled WGS sequence"/>
</dbReference>
<evidence type="ECO:0000256" key="1">
    <source>
        <dbReference type="SAM" id="MobiDB-lite"/>
    </source>
</evidence>
<evidence type="ECO:0000313" key="4">
    <source>
        <dbReference type="EMBL" id="GGL93960.1"/>
    </source>
</evidence>
<feature type="compositionally biased region" description="Low complexity" evidence="1">
    <location>
        <begin position="53"/>
        <end position="65"/>
    </location>
</feature>
<feature type="domain" description="Peptidoglycan binding-like" evidence="3">
    <location>
        <begin position="72"/>
        <end position="113"/>
    </location>
</feature>
<keyword evidence="5" id="KW-1185">Reference proteome</keyword>
<feature type="chain" id="PRO_5037343416" description="Peptidoglycan binding-like domain-containing protein" evidence="2">
    <location>
        <begin position="25"/>
        <end position="548"/>
    </location>
</feature>
<evidence type="ECO:0000256" key="2">
    <source>
        <dbReference type="SAM" id="SignalP"/>
    </source>
</evidence>
<feature type="region of interest" description="Disordered" evidence="1">
    <location>
        <begin position="49"/>
        <end position="70"/>
    </location>
</feature>
<reference evidence="4" key="2">
    <citation type="submission" date="2020-09" db="EMBL/GenBank/DDBJ databases">
        <authorList>
            <person name="Sun Q."/>
            <person name="Zhou Y."/>
        </authorList>
    </citation>
    <scope>NUCLEOTIDE SEQUENCE</scope>
    <source>
        <strain evidence="4">CGMCC 1.6293</strain>
    </source>
</reference>
<protein>
    <recommendedName>
        <fullName evidence="3">Peptidoglycan binding-like domain-containing protein</fullName>
    </recommendedName>
</protein>
<organism evidence="4 5">
    <name type="scientific">Pseudooceanicola nanhaiensis</name>
    <dbReference type="NCBI Taxonomy" id="375761"/>
    <lineage>
        <taxon>Bacteria</taxon>
        <taxon>Pseudomonadati</taxon>
        <taxon>Pseudomonadota</taxon>
        <taxon>Alphaproteobacteria</taxon>
        <taxon>Rhodobacterales</taxon>
        <taxon>Paracoccaceae</taxon>
        <taxon>Pseudooceanicola</taxon>
    </lineage>
</organism>
<dbReference type="InterPro" id="IPR036366">
    <property type="entry name" value="PGBDSf"/>
</dbReference>
<name>A0A917WD13_9RHOB</name>
<comment type="caution">
    <text evidence="4">The sequence shown here is derived from an EMBL/GenBank/DDBJ whole genome shotgun (WGS) entry which is preliminary data.</text>
</comment>
<dbReference type="AlphaFoldDB" id="A0A917WD13"/>
<sequence>MFSRSIKAALVAAMCLAGPVPAAASELGAAIVGGIIGGAIVHGANKPKKRYYKSTSSRRTSGVSSAQREENRMTQTALNYFGFNAGGADGVMGSRSRAAVSQYQAHMGWPATGHIQSHEREMLHSFYSRAQVGGPEVVKAMQRNPQGVRGLLTAWRDERMGITGSRSGTGYAGLPMEVSDVVDEIADSSEPSAEQLLQRAGFIQMADLNADGRNDYVIDTSVTGSSFWCGQSQCAVMVFASGPNGYARNDFRYARNAQLTNTASPAMFQCHQAVCSMDDPGSGGDVQMAAAPAPAPSVPIAPPVAATPAPATSLAALPMAGAAPADQPSLASYCSKVSLLTTSNGGYVTAASMTDPDLALSEQFCLTRTYAIAQGEEMVKAVQGMTEAQVEAQCDSFGPALAPYIEMLSDTPAAQVVPQVQKFVLGANMTVEQLQGTGAICLYTGYRRDKMDVALGAALLLTGAGQTPYAELVGHHLVQGFGVERSDAQAEGWYELALSALDGGATPVFVPGQPERAELLRAALSGESAGLTPVPAPQTTALPSFSLK</sequence>
<dbReference type="InterPro" id="IPR002477">
    <property type="entry name" value="Peptidoglycan-bd-like"/>
</dbReference>
<dbReference type="SUPFAM" id="SSF47090">
    <property type="entry name" value="PGBD-like"/>
    <property type="match status" value="1"/>
</dbReference>
<dbReference type="Pfam" id="PF01471">
    <property type="entry name" value="PG_binding_1"/>
    <property type="match status" value="1"/>
</dbReference>
<dbReference type="InterPro" id="IPR036365">
    <property type="entry name" value="PGBD-like_sf"/>
</dbReference>
<evidence type="ECO:0000313" key="5">
    <source>
        <dbReference type="Proteomes" id="UP000649829"/>
    </source>
</evidence>
<reference evidence="4" key="1">
    <citation type="journal article" date="2014" name="Int. J. Syst. Evol. Microbiol.">
        <title>Complete genome sequence of Corynebacterium casei LMG S-19264T (=DSM 44701T), isolated from a smear-ripened cheese.</title>
        <authorList>
            <consortium name="US DOE Joint Genome Institute (JGI-PGF)"/>
            <person name="Walter F."/>
            <person name="Albersmeier A."/>
            <person name="Kalinowski J."/>
            <person name="Ruckert C."/>
        </authorList>
    </citation>
    <scope>NUCLEOTIDE SEQUENCE</scope>
    <source>
        <strain evidence="4">CGMCC 1.6293</strain>
    </source>
</reference>
<feature type="signal peptide" evidence="2">
    <location>
        <begin position="1"/>
        <end position="24"/>
    </location>
</feature>
<dbReference type="EMBL" id="BMLF01000001">
    <property type="protein sequence ID" value="GGL93960.1"/>
    <property type="molecule type" value="Genomic_DNA"/>
</dbReference>
<accession>A0A917WD13</accession>
<dbReference type="Gene3D" id="1.10.101.10">
    <property type="entry name" value="PGBD-like superfamily/PGBD"/>
    <property type="match status" value="1"/>
</dbReference>
<keyword evidence="2" id="KW-0732">Signal</keyword>